<dbReference type="PANTHER" id="PTHR35339">
    <property type="entry name" value="LINALOOL DEHYDRATASE_ISOMERASE DOMAIN-CONTAINING PROTEIN"/>
    <property type="match status" value="1"/>
</dbReference>
<organism evidence="4 5">
    <name type="scientific">Actinacidiphila polyblastidii</name>
    <dbReference type="NCBI Taxonomy" id="3110430"/>
    <lineage>
        <taxon>Bacteria</taxon>
        <taxon>Bacillati</taxon>
        <taxon>Actinomycetota</taxon>
        <taxon>Actinomycetes</taxon>
        <taxon>Kitasatosporales</taxon>
        <taxon>Streptomycetaceae</taxon>
        <taxon>Actinacidiphila</taxon>
    </lineage>
</organism>
<dbReference type="RefSeq" id="WP_330793346.1">
    <property type="nucleotide sequence ID" value="NZ_JAZEWV010000003.1"/>
</dbReference>
<feature type="domain" description="DUF2264" evidence="2">
    <location>
        <begin position="31"/>
        <end position="372"/>
    </location>
</feature>
<comment type="caution">
    <text evidence="4">The sequence shown here is derived from an EMBL/GenBank/DDBJ whole genome shotgun (WGS) entry which is preliminary data.</text>
</comment>
<dbReference type="PIRSF" id="PIRSF014753">
    <property type="entry name" value="UCP014753"/>
    <property type="match status" value="1"/>
</dbReference>
<feature type="domain" description="DUF2264" evidence="3">
    <location>
        <begin position="379"/>
        <end position="597"/>
    </location>
</feature>
<dbReference type="Proteomes" id="UP001344658">
    <property type="component" value="Unassembled WGS sequence"/>
</dbReference>
<dbReference type="InterPro" id="IPR016624">
    <property type="entry name" value="UCP014753"/>
</dbReference>
<proteinExistence type="predicted"/>
<dbReference type="Pfam" id="PF10022">
    <property type="entry name" value="DUF2264"/>
    <property type="match status" value="1"/>
</dbReference>
<gene>
    <name evidence="4" type="ORF">V2S66_05680</name>
</gene>
<dbReference type="InterPro" id="IPR049237">
    <property type="entry name" value="DUF2264_C"/>
</dbReference>
<evidence type="ECO:0000256" key="1">
    <source>
        <dbReference type="SAM" id="MobiDB-lite"/>
    </source>
</evidence>
<feature type="region of interest" description="Disordered" evidence="1">
    <location>
        <begin position="1"/>
        <end position="30"/>
    </location>
</feature>
<feature type="compositionally biased region" description="Low complexity" evidence="1">
    <location>
        <begin position="1"/>
        <end position="15"/>
    </location>
</feature>
<protein>
    <submittedName>
        <fullName evidence="4">DUF2264 domain-containing protein</fullName>
    </submittedName>
</protein>
<evidence type="ECO:0000313" key="5">
    <source>
        <dbReference type="Proteomes" id="UP001344658"/>
    </source>
</evidence>
<evidence type="ECO:0000313" key="4">
    <source>
        <dbReference type="EMBL" id="MEE4541458.1"/>
    </source>
</evidence>
<name>A0ABU7P6M0_9ACTN</name>
<accession>A0ABU7P6M0</accession>
<evidence type="ECO:0000259" key="3">
    <source>
        <dbReference type="Pfam" id="PF20938"/>
    </source>
</evidence>
<dbReference type="Pfam" id="PF20938">
    <property type="entry name" value="DUF2264_C"/>
    <property type="match status" value="1"/>
</dbReference>
<sequence>MAQGAQGRQGTQGPQEGAQEGPHGPSGPTAREELQAWVRALAEPLVRYASPGGARIRLGVNIAHHDDTAADLEGYARPLWGLAPLGAGGGDFAHWDVWARGLAHGTDPDHPEFWGEPTDVDQRLVEMAAIGFALALVPERLWDPLDGAQRDRAGAWLAACLDRVTPANNWNFFPVMVSLGLDRVGYAHDREARRARLDRLETYALGGGWYADGATAQRDYYIPWAMHYYGLIHAALAGPEEPARAARFRDRAAEFATGFRHWFADDGSAVPYGRSLTYRFAQGAFWGALPYGGVDALPPGEVKGLLLRHLRWWRAREARTSPGGLLSIGYGYPQPAVAEQYNGPASPYWAMKAFLPLALPAGDPFWTAPEEPPAALPETLVQPHPGAVLMRSGGDVTLLSGRQHNTWARGGPAKYAKFAYSTRFGFSLPAGETGAAHGAHDSVLALSDDPDEPVHFRVRETCEDPHTSDDGTISSTWRPWPDVEITTWLSAAAPWHLRTHRVRTGRALHAYEGGFAVDRDGGLARREEADAAAAAVSPAGDLSGLRDLDGARTGRVLDLLPGTNVLARRTALPLLTARLAPGEHWLRCAVLGASAARAAAWEEPAPAPRH</sequence>
<dbReference type="PANTHER" id="PTHR35339:SF4">
    <property type="entry name" value="LINALOOL DEHYDRATASE_ISOMERASE DOMAIN-CONTAINING PROTEIN"/>
    <property type="match status" value="1"/>
</dbReference>
<dbReference type="EMBL" id="JAZEWV010000003">
    <property type="protein sequence ID" value="MEE4541458.1"/>
    <property type="molecule type" value="Genomic_DNA"/>
</dbReference>
<keyword evidence="5" id="KW-1185">Reference proteome</keyword>
<dbReference type="InterPro" id="IPR049349">
    <property type="entry name" value="DUF2264_N"/>
</dbReference>
<reference evidence="4 5" key="1">
    <citation type="submission" date="2023-12" db="EMBL/GenBank/DDBJ databases">
        <title>Streptomyces sp. V4-01.</title>
        <authorList>
            <person name="Somphong A."/>
            <person name="Phongsopitanun W."/>
        </authorList>
    </citation>
    <scope>NUCLEOTIDE SEQUENCE [LARGE SCALE GENOMIC DNA]</scope>
    <source>
        <strain evidence="4 5">V4-01</strain>
    </source>
</reference>
<evidence type="ECO:0000259" key="2">
    <source>
        <dbReference type="Pfam" id="PF10022"/>
    </source>
</evidence>